<dbReference type="RefSeq" id="WP_114336362.1">
    <property type="nucleotide sequence ID" value="NZ_QPID01000001.1"/>
</dbReference>
<name>A0A368NS13_9GAMM</name>
<keyword evidence="2" id="KW-1185">Reference proteome</keyword>
<reference evidence="1 2" key="1">
    <citation type="submission" date="2018-07" db="EMBL/GenBank/DDBJ databases">
        <title>Corallincola holothuriorum sp. nov., a new facultative anaerobe isolated from sea cucumber Apostichopus japonicus.</title>
        <authorList>
            <person name="Xia H."/>
        </authorList>
    </citation>
    <scope>NUCLEOTIDE SEQUENCE [LARGE SCALE GENOMIC DNA]</scope>
    <source>
        <strain evidence="1 2">C4</strain>
    </source>
</reference>
<comment type="caution">
    <text evidence="1">The sequence shown here is derived from an EMBL/GenBank/DDBJ whole genome shotgun (WGS) entry which is preliminary data.</text>
</comment>
<evidence type="ECO:0000313" key="2">
    <source>
        <dbReference type="Proteomes" id="UP000252558"/>
    </source>
</evidence>
<dbReference type="EMBL" id="QPID01000001">
    <property type="protein sequence ID" value="RCU52454.1"/>
    <property type="molecule type" value="Genomic_DNA"/>
</dbReference>
<sequence>MMKCIKSSIRPFKALYIGLTALGLTLVSMSAWTKEQQVQDCRIVATYIERQFPPFAQDVEHSEAGMQNLQSKTELLADPDNKQRLSMFRQQVLAMKQSTGINKTALWNAQYQKRCASTFY</sequence>
<gene>
    <name evidence="1" type="ORF">DU002_00340</name>
</gene>
<dbReference type="AlphaFoldDB" id="A0A368NS13"/>
<accession>A0A368NS13</accession>
<organism evidence="1 2">
    <name type="scientific">Corallincola holothuriorum</name>
    <dbReference type="NCBI Taxonomy" id="2282215"/>
    <lineage>
        <taxon>Bacteria</taxon>
        <taxon>Pseudomonadati</taxon>
        <taxon>Pseudomonadota</taxon>
        <taxon>Gammaproteobacteria</taxon>
        <taxon>Alteromonadales</taxon>
        <taxon>Psychromonadaceae</taxon>
        <taxon>Corallincola</taxon>
    </lineage>
</organism>
<dbReference type="OrthoDB" id="9993188at2"/>
<dbReference type="Proteomes" id="UP000252558">
    <property type="component" value="Unassembled WGS sequence"/>
</dbReference>
<protein>
    <submittedName>
        <fullName evidence="1">Uncharacterized protein</fullName>
    </submittedName>
</protein>
<evidence type="ECO:0000313" key="1">
    <source>
        <dbReference type="EMBL" id="RCU52454.1"/>
    </source>
</evidence>
<proteinExistence type="predicted"/>